<feature type="binding site" evidence="6">
    <location>
        <position position="77"/>
    </location>
    <ligand>
        <name>substrate</name>
    </ligand>
</feature>
<keyword evidence="10" id="KW-1185">Reference proteome</keyword>
<dbReference type="InterPro" id="IPR036005">
    <property type="entry name" value="Creatinase/aminopeptidase-like"/>
</dbReference>
<evidence type="ECO:0000313" key="10">
    <source>
        <dbReference type="Proteomes" id="UP000033428"/>
    </source>
</evidence>
<dbReference type="InterPro" id="IPR002467">
    <property type="entry name" value="Pept_M24A_MAP1"/>
</dbReference>
<evidence type="ECO:0000256" key="4">
    <source>
        <dbReference type="ARBA" id="ARBA00022723"/>
    </source>
</evidence>
<dbReference type="GO" id="GO:0006508">
    <property type="term" value="P:proteolysis"/>
    <property type="evidence" value="ECO:0007669"/>
    <property type="project" value="UniProtKB-KW"/>
</dbReference>
<dbReference type="SUPFAM" id="SSF55920">
    <property type="entry name" value="Creatinase/aminopeptidase"/>
    <property type="match status" value="1"/>
</dbReference>
<dbReference type="Gene3D" id="3.90.230.10">
    <property type="entry name" value="Creatinase/methionine aminopeptidase superfamily"/>
    <property type="match status" value="1"/>
</dbReference>
<dbReference type="PANTHER" id="PTHR43330:SF27">
    <property type="entry name" value="METHIONINE AMINOPEPTIDASE"/>
    <property type="match status" value="1"/>
</dbReference>
<reference evidence="9 10" key="1">
    <citation type="submission" date="2015-02" db="EMBL/GenBank/DDBJ databases">
        <title>Single-cell genomics of uncultivated deep-branching MTB reveals a conserved set of magnetosome genes.</title>
        <authorList>
            <person name="Kolinko S."/>
            <person name="Richter M."/>
            <person name="Glockner F.O."/>
            <person name="Brachmann A."/>
            <person name="Schuler D."/>
        </authorList>
    </citation>
    <scope>NUCLEOTIDE SEQUENCE [LARGE SCALE GENOMIC DNA]</scope>
    <source>
        <strain evidence="9">SKK-01</strain>
    </source>
</reference>
<comment type="subunit">
    <text evidence="6">Monomer.</text>
</comment>
<feature type="binding site" evidence="6">
    <location>
        <position position="95"/>
    </location>
    <ligand>
        <name>a divalent metal cation</name>
        <dbReference type="ChEBI" id="CHEBI:60240"/>
        <label>1</label>
    </ligand>
</feature>
<comment type="function">
    <text evidence="1 6">Removes the N-terminal methionine from nascent proteins. The N-terminal methionine is often cleaved when the second residue in the primary sequence is small and uncharged (Met-Ala-, Cys, Gly, Pro, Ser, Thr, or Val). Requires deformylation of the N(alpha)-formylated initiator methionine before it can be hydrolyzed.</text>
</comment>
<dbReference type="Pfam" id="PF00557">
    <property type="entry name" value="Peptidase_M24"/>
    <property type="match status" value="1"/>
</dbReference>
<comment type="similarity">
    <text evidence="6">Belongs to the peptidase M24A family. Methionine aminopeptidase type 1 subfamily.</text>
</comment>
<comment type="caution">
    <text evidence="9">The sequence shown here is derived from an EMBL/GenBank/DDBJ whole genome shotgun (WGS) entry which is preliminary data.</text>
</comment>
<protein>
    <recommendedName>
        <fullName evidence="6 7">Methionine aminopeptidase</fullName>
        <shortName evidence="6">MAP</shortName>
        <shortName evidence="6">MetAP</shortName>
        <ecNumber evidence="6 7">3.4.11.18</ecNumber>
    </recommendedName>
    <alternativeName>
        <fullName evidence="6">Peptidase M</fullName>
    </alternativeName>
</protein>
<dbReference type="PATRIC" id="fig|1609969.3.peg.1934"/>
<keyword evidence="3 6" id="KW-0645">Protease</keyword>
<dbReference type="EC" id="3.4.11.18" evidence="6 7"/>
<dbReference type="PANTHER" id="PTHR43330">
    <property type="entry name" value="METHIONINE AMINOPEPTIDASE"/>
    <property type="match status" value="1"/>
</dbReference>
<dbReference type="GO" id="GO:0046872">
    <property type="term" value="F:metal ion binding"/>
    <property type="evidence" value="ECO:0007669"/>
    <property type="project" value="UniProtKB-UniRule"/>
</dbReference>
<feature type="binding site" evidence="6">
    <location>
        <position position="234"/>
    </location>
    <ligand>
        <name>a divalent metal cation</name>
        <dbReference type="ChEBI" id="CHEBI:60240"/>
        <label>2</label>
        <note>catalytic</note>
    </ligand>
</feature>
<keyword evidence="2 6" id="KW-0031">Aminopeptidase</keyword>
<feature type="binding site" evidence="6">
    <location>
        <position position="234"/>
    </location>
    <ligand>
        <name>a divalent metal cation</name>
        <dbReference type="ChEBI" id="CHEBI:60240"/>
        <label>1</label>
    </ligand>
</feature>
<comment type="catalytic activity">
    <reaction evidence="6 7">
        <text>Release of N-terminal amino acids, preferentially methionine, from peptides and arylamides.</text>
        <dbReference type="EC" id="3.4.11.18"/>
    </reaction>
</comment>
<accession>A0A0F0CQQ8</accession>
<feature type="binding site" evidence="6">
    <location>
        <position position="169"/>
    </location>
    <ligand>
        <name>a divalent metal cation</name>
        <dbReference type="ChEBI" id="CHEBI:60240"/>
        <label>2</label>
        <note>catalytic</note>
    </ligand>
</feature>
<comment type="cofactor">
    <cofactor evidence="6">
        <name>Co(2+)</name>
        <dbReference type="ChEBI" id="CHEBI:48828"/>
    </cofactor>
    <cofactor evidence="6">
        <name>Zn(2+)</name>
        <dbReference type="ChEBI" id="CHEBI:29105"/>
    </cofactor>
    <cofactor evidence="6">
        <name>Mn(2+)</name>
        <dbReference type="ChEBI" id="CHEBI:29035"/>
    </cofactor>
    <cofactor evidence="6">
        <name>Fe(2+)</name>
        <dbReference type="ChEBI" id="CHEBI:29033"/>
    </cofactor>
    <text evidence="6">Binds 2 divalent metal cations per subunit. Has a high-affinity and a low affinity metal-binding site. The true nature of the physiological cofactor is under debate. The enzyme is active with cobalt, zinc, manganese or divalent iron ions. Most likely, methionine aminopeptidases function as mononuclear Fe(2+)-metalloproteases under physiological conditions, and the catalytically relevant metal-binding site has been assigned to the histidine-containing high-affinity site.</text>
</comment>
<dbReference type="PRINTS" id="PR00599">
    <property type="entry name" value="MAPEPTIDASE"/>
</dbReference>
<keyword evidence="4 6" id="KW-0479">Metal-binding</keyword>
<evidence type="ECO:0000259" key="8">
    <source>
        <dbReference type="Pfam" id="PF00557"/>
    </source>
</evidence>
<evidence type="ECO:0000256" key="7">
    <source>
        <dbReference type="RuleBase" id="RU003653"/>
    </source>
</evidence>
<name>A0A0F0CQQ8_9BACT</name>
<feature type="binding site" evidence="6">
    <location>
        <position position="106"/>
    </location>
    <ligand>
        <name>a divalent metal cation</name>
        <dbReference type="ChEBI" id="CHEBI:60240"/>
        <label>1</label>
    </ligand>
</feature>
<keyword evidence="5 6" id="KW-0378">Hydrolase</keyword>
<gene>
    <name evidence="6" type="primary">map</name>
    <name evidence="9" type="ORF">OMAG_001807</name>
</gene>
<dbReference type="GO" id="GO:0004239">
    <property type="term" value="F:initiator methionyl aminopeptidase activity"/>
    <property type="evidence" value="ECO:0007669"/>
    <property type="project" value="UniProtKB-UniRule"/>
</dbReference>
<dbReference type="GO" id="GO:0070006">
    <property type="term" value="F:metalloaminopeptidase activity"/>
    <property type="evidence" value="ECO:0007669"/>
    <property type="project" value="UniProtKB-UniRule"/>
</dbReference>
<sequence length="248" mass="27689">MTLVTDEAAIDKLRSSGQVIKKIFKWVEANIEENISTGQLDKFIEELIIKDGAIPAFKGYKGYPATICISMNNEVIHGIPNKKRIIKKGDIVSIDVGVLKNGYFTDAARTYTIGSVESNVSRLIKVTKKSLEEGIKKAVTGSKISDISKAIEKIIRKEKFEEIRDYVGHGVGRELHEEPEVPNWYNKNMDDEILQQGLVLAIEPMVVMGKREVKILDDRWTVVTKDGSLACHFEDTIIVGKGKAEIVT</sequence>
<dbReference type="PROSITE" id="PS00680">
    <property type="entry name" value="MAP_1"/>
    <property type="match status" value="1"/>
</dbReference>
<feature type="binding site" evidence="6">
    <location>
        <position position="106"/>
    </location>
    <ligand>
        <name>a divalent metal cation</name>
        <dbReference type="ChEBI" id="CHEBI:60240"/>
        <label>2</label>
        <note>catalytic</note>
    </ligand>
</feature>
<dbReference type="CDD" id="cd01086">
    <property type="entry name" value="MetAP1"/>
    <property type="match status" value="1"/>
</dbReference>
<dbReference type="EMBL" id="JYNY01000372">
    <property type="protein sequence ID" value="KJJ84344.1"/>
    <property type="molecule type" value="Genomic_DNA"/>
</dbReference>
<dbReference type="InterPro" id="IPR000994">
    <property type="entry name" value="Pept_M24"/>
</dbReference>
<evidence type="ECO:0000256" key="6">
    <source>
        <dbReference type="HAMAP-Rule" id="MF_01974"/>
    </source>
</evidence>
<dbReference type="NCBIfam" id="TIGR00500">
    <property type="entry name" value="met_pdase_I"/>
    <property type="match status" value="1"/>
</dbReference>
<dbReference type="HAMAP" id="MF_01974">
    <property type="entry name" value="MetAP_1"/>
    <property type="match status" value="1"/>
</dbReference>
<dbReference type="AlphaFoldDB" id="A0A0F0CQQ8"/>
<evidence type="ECO:0000313" key="9">
    <source>
        <dbReference type="EMBL" id="KJJ84344.1"/>
    </source>
</evidence>
<dbReference type="InterPro" id="IPR001714">
    <property type="entry name" value="Pept_M24_MAP"/>
</dbReference>
<evidence type="ECO:0000256" key="5">
    <source>
        <dbReference type="ARBA" id="ARBA00022801"/>
    </source>
</evidence>
<feature type="binding site" evidence="6">
    <location>
        <position position="176"/>
    </location>
    <ligand>
        <name>substrate</name>
    </ligand>
</feature>
<evidence type="ECO:0000256" key="3">
    <source>
        <dbReference type="ARBA" id="ARBA00022670"/>
    </source>
</evidence>
<proteinExistence type="inferred from homology"/>
<feature type="binding site" evidence="6">
    <location>
        <position position="203"/>
    </location>
    <ligand>
        <name>a divalent metal cation</name>
        <dbReference type="ChEBI" id="CHEBI:60240"/>
        <label>2</label>
        <note>catalytic</note>
    </ligand>
</feature>
<evidence type="ECO:0000256" key="2">
    <source>
        <dbReference type="ARBA" id="ARBA00022438"/>
    </source>
</evidence>
<evidence type="ECO:0000256" key="1">
    <source>
        <dbReference type="ARBA" id="ARBA00002521"/>
    </source>
</evidence>
<feature type="domain" description="Peptidase M24" evidence="8">
    <location>
        <begin position="12"/>
        <end position="240"/>
    </location>
</feature>
<organism evidence="9 10">
    <name type="scientific">Candidatus Omnitrophus magneticus</name>
    <dbReference type="NCBI Taxonomy" id="1609969"/>
    <lineage>
        <taxon>Bacteria</taxon>
        <taxon>Pseudomonadati</taxon>
        <taxon>Candidatus Omnitrophota</taxon>
        <taxon>Candidatus Omnitrophus</taxon>
    </lineage>
</organism>
<dbReference type="Proteomes" id="UP000033428">
    <property type="component" value="Unassembled WGS sequence"/>
</dbReference>
<dbReference type="GO" id="GO:0005829">
    <property type="term" value="C:cytosol"/>
    <property type="evidence" value="ECO:0007669"/>
    <property type="project" value="TreeGrafter"/>
</dbReference>